<evidence type="ECO:0000313" key="2">
    <source>
        <dbReference type="EMBL" id="MDL4842526.1"/>
    </source>
</evidence>
<dbReference type="InterPro" id="IPR052159">
    <property type="entry name" value="Competence_DNA_uptake"/>
</dbReference>
<gene>
    <name evidence="2" type="ORF">QQS35_19000</name>
</gene>
<dbReference type="InterPro" id="IPR036866">
    <property type="entry name" value="RibonucZ/Hydroxyglut_hydro"/>
</dbReference>
<comment type="caution">
    <text evidence="2">The sequence shown here is derived from an EMBL/GenBank/DDBJ whole genome shotgun (WGS) entry which is preliminary data.</text>
</comment>
<evidence type="ECO:0000259" key="1">
    <source>
        <dbReference type="Pfam" id="PF00753"/>
    </source>
</evidence>
<dbReference type="Gene3D" id="3.60.15.10">
    <property type="entry name" value="Ribonuclease Z/Hydroxyacylglutathione hydrolase-like"/>
    <property type="match status" value="1"/>
</dbReference>
<accession>A0ABT7LDA1</accession>
<feature type="domain" description="Metallo-beta-lactamase" evidence="1">
    <location>
        <begin position="12"/>
        <end position="139"/>
    </location>
</feature>
<sequence length="305" mass="34830">MDWHATVDFLNVGFGACSVIRYTEEKEKTIIIDGGDDIASIYDKPGRISLLEYLHQEAIEDIDLLVITHPHPDHLNGLVEVVKQYNVHQLWLNLKTPYPMRINSENWNMDRALDALAKVIHKVDEKRMETIFEKHVYSYGQLQITAFPPSKEKVDPVQKMLDSLESIQSDEVNWIDRTLNSISIPCMVEIGSHRFLYAAEVNLSHWDYINKNLQADILLAPHHGDSGNISADFLESVQMNYVVISADDEGTYDLPSKNIEQQIYSKSPHTSILYTAKNKQTEHVHKGVRFTLDPNVTSLKATSMK</sequence>
<protein>
    <submittedName>
        <fullName evidence="2">MBL fold metallo-hydrolase</fullName>
    </submittedName>
</protein>
<reference evidence="2 3" key="1">
    <citation type="submission" date="2023-06" db="EMBL/GenBank/DDBJ databases">
        <title>Aquibacillus rhizosphaerae LR5S19.</title>
        <authorList>
            <person name="Sun J.-Q."/>
        </authorList>
    </citation>
    <scope>NUCLEOTIDE SEQUENCE [LARGE SCALE GENOMIC DNA]</scope>
    <source>
        <strain evidence="2 3">LR5S19</strain>
    </source>
</reference>
<keyword evidence="3" id="KW-1185">Reference proteome</keyword>
<proteinExistence type="predicted"/>
<organism evidence="2 3">
    <name type="scientific">Aquibacillus rhizosphaerae</name>
    <dbReference type="NCBI Taxonomy" id="3051431"/>
    <lineage>
        <taxon>Bacteria</taxon>
        <taxon>Bacillati</taxon>
        <taxon>Bacillota</taxon>
        <taxon>Bacilli</taxon>
        <taxon>Bacillales</taxon>
        <taxon>Bacillaceae</taxon>
        <taxon>Aquibacillus</taxon>
    </lineage>
</organism>
<dbReference type="PANTHER" id="PTHR30619:SF1">
    <property type="entry name" value="RECOMBINATION PROTEIN 2"/>
    <property type="match status" value="1"/>
</dbReference>
<evidence type="ECO:0000313" key="3">
    <source>
        <dbReference type="Proteomes" id="UP001235343"/>
    </source>
</evidence>
<dbReference type="EMBL" id="JASTZU010000058">
    <property type="protein sequence ID" value="MDL4842526.1"/>
    <property type="molecule type" value="Genomic_DNA"/>
</dbReference>
<dbReference type="Pfam" id="PF00753">
    <property type="entry name" value="Lactamase_B"/>
    <property type="match status" value="1"/>
</dbReference>
<dbReference type="PANTHER" id="PTHR30619">
    <property type="entry name" value="DNA INTERNALIZATION/COMPETENCE PROTEIN COMEC/REC2"/>
    <property type="match status" value="1"/>
</dbReference>
<dbReference type="SUPFAM" id="SSF56281">
    <property type="entry name" value="Metallo-hydrolase/oxidoreductase"/>
    <property type="match status" value="1"/>
</dbReference>
<dbReference type="RefSeq" id="WP_285933797.1">
    <property type="nucleotide sequence ID" value="NZ_JASTZU010000058.1"/>
</dbReference>
<name>A0ABT7LDA1_9BACI</name>
<dbReference type="Proteomes" id="UP001235343">
    <property type="component" value="Unassembled WGS sequence"/>
</dbReference>
<dbReference type="InterPro" id="IPR001279">
    <property type="entry name" value="Metallo-B-lactamas"/>
</dbReference>